<gene>
    <name evidence="8" type="ORF">EMPS_05195</name>
</gene>
<dbReference type="Pfam" id="PF15901">
    <property type="entry name" value="Sortilin_C"/>
    <property type="match status" value="1"/>
</dbReference>
<dbReference type="Pfam" id="PF15902">
    <property type="entry name" value="Sortilin-Vps10"/>
    <property type="match status" value="2"/>
</dbReference>
<keyword evidence="6" id="KW-1133">Transmembrane helix</keyword>
<dbReference type="InterPro" id="IPR006581">
    <property type="entry name" value="VPS10"/>
</dbReference>
<evidence type="ECO:0000256" key="3">
    <source>
        <dbReference type="ARBA" id="ARBA00023136"/>
    </source>
</evidence>
<evidence type="ECO:0000256" key="1">
    <source>
        <dbReference type="ARBA" id="ARBA00004370"/>
    </source>
</evidence>
<sequence length="1260" mass="140649">MFIRDMLPNSLSDRLGHLSPPVREANIRHSLTSFSSRMRPDGFHYFPSSSTVMFLTESDEAWRSTNGGSTWTRVLQQAGRLLSLFIHDTNSRLVYILMAQDAILVSFNRGETFERRELPAPPNRLGLPVLEFHPERDKADWVLFLGQRENECFTRLYRSKDHGYNWQEVDSWVHRADFAVLDKHGNGLLAMAWKKPMPHGVCQDEVVSSIAHPLQFVSYGDKDHLREVHFDHVAQFSKVGKYLVVAVEKEHEVTIHISLDGNSFTPAIFPPNIRLDKNGFTVLQSTSGNLIIDVSKSEVQGREVGRLFKANSDGIYFSLLLENTNRNNLQLVDWEAIGGIEGVALANQVINTRELARDGAKRLRTLISFNDGGSWSPLTTPKNTPCSGGVTENALECRLHLHSVTEFKGPGLVFSASSAVGIVMGVGNVGSYLLPKPLCQTYLSRDAGRTWIKVSDTPDLFEFGDEGGVLVLVNPAAPTTEAWFSYDFGSTWQRIQFSDNPVLVSSLITDPTSHTSQIVITGITTFHDKEQPRFVIATLDFSDRPQCVMDKYNKEKSDFEKWSPLMAYSDRCILGREVDDFMGSSTVLLPSVVGYAVHSEFMVAAEISQDDSTLQVSSSLDGTRFDSVKYPSNVQIGHPAYSVLDSSTSSIVMSVMTVDRPGHKFGSLFMSDSSGQFFSLKNRHVNIINTERIEGANGSPTDFERIPGIEGVFLLNEVMNPDQASLGHKKLLRTMITMDNGRTWRPLKAPSVDVNGKPFDCTPGECFLNLHSSVSDANTKGHIPGMMVKVGNVGPYLLDAQSCHTFLTLDGGHSWRQILRGPYQHAFADQGNILLLARDDGQPTDTLLYSLDHGRSFVQFRFLSSLPALPPIAGDDGKVFVRRLITRLHGIGTSIMILAEPTLSISTATRTADHLVAASKQWLIRIDFAGLDFPTCVLDLEDEDNDDFERWSLARPEQNAFDMTWDKQRQLEERNHDEDAVGDDQPEKGCLFGRKVKYLRRISDRQCFFGRDFDPRPHHELDQPCACTRDDFECAFNFEPLFLQPPLPPPSNSSAQSQDKTSSSLSFKCVPVAPTGIQPLNSRPAEMPQECLAGQEFYYESIGYRKMAISSCVGEHPLLGFKKPCLVYTNSPMPLIRLGLLWIAIMFVSGFFGWVTFHIVRKRSMSTSEPSTPDAIHLQAHAFTPQIIAMSTLASMEQLPQSLKGSLEAGLDYLRGAWDVVARAVLPSSARQRLNRNRYQTLDSEQAAPEDATMLDEYVD</sequence>
<dbReference type="EMBL" id="BQFW01000007">
    <property type="protein sequence ID" value="GJJ72837.1"/>
    <property type="molecule type" value="Genomic_DNA"/>
</dbReference>
<dbReference type="InterPro" id="IPR015943">
    <property type="entry name" value="WD40/YVTN_repeat-like_dom_sf"/>
</dbReference>
<keyword evidence="6" id="KW-0812">Transmembrane</keyword>
<comment type="caution">
    <text evidence="8">The sequence shown here is derived from an EMBL/GenBank/DDBJ whole genome shotgun (WGS) entry which is preliminary data.</text>
</comment>
<dbReference type="InterPro" id="IPR031777">
    <property type="entry name" value="Sortilin_C"/>
</dbReference>
<dbReference type="Gene3D" id="2.130.10.10">
    <property type="entry name" value="YVTN repeat-like/Quinoprotein amine dehydrogenase"/>
    <property type="match status" value="1"/>
</dbReference>
<dbReference type="PANTHER" id="PTHR12106:SF27">
    <property type="entry name" value="SORTILIN-RELATED RECEPTOR"/>
    <property type="match status" value="1"/>
</dbReference>
<evidence type="ECO:0000256" key="5">
    <source>
        <dbReference type="SAM" id="MobiDB-lite"/>
    </source>
</evidence>
<feature type="region of interest" description="Disordered" evidence="5">
    <location>
        <begin position="1241"/>
        <end position="1260"/>
    </location>
</feature>
<keyword evidence="9" id="KW-1185">Reference proteome</keyword>
<dbReference type="GO" id="GO:0005794">
    <property type="term" value="C:Golgi apparatus"/>
    <property type="evidence" value="ECO:0007669"/>
    <property type="project" value="TreeGrafter"/>
</dbReference>
<keyword evidence="3 6" id="KW-0472">Membrane</keyword>
<dbReference type="GO" id="GO:0006892">
    <property type="term" value="P:post-Golgi vesicle-mediated transport"/>
    <property type="evidence" value="ECO:0007669"/>
    <property type="project" value="TreeGrafter"/>
</dbReference>
<accession>A0A9P3HA03</accession>
<dbReference type="PANTHER" id="PTHR12106">
    <property type="entry name" value="SORTILIN RELATED"/>
    <property type="match status" value="1"/>
</dbReference>
<dbReference type="OrthoDB" id="443634at2759"/>
<evidence type="ECO:0000256" key="6">
    <source>
        <dbReference type="SAM" id="Phobius"/>
    </source>
</evidence>
<dbReference type="CDD" id="cd15482">
    <property type="entry name" value="Sialidase_non-viral"/>
    <property type="match status" value="1"/>
</dbReference>
<dbReference type="Gene3D" id="3.30.60.270">
    <property type="match status" value="1"/>
</dbReference>
<feature type="transmembrane region" description="Helical" evidence="6">
    <location>
        <begin position="1139"/>
        <end position="1160"/>
    </location>
</feature>
<keyword evidence="4" id="KW-0325">Glycoprotein</keyword>
<evidence type="ECO:0000256" key="2">
    <source>
        <dbReference type="ARBA" id="ARBA00022737"/>
    </source>
</evidence>
<dbReference type="InterPro" id="IPR050310">
    <property type="entry name" value="VPS10-sortilin"/>
</dbReference>
<dbReference type="InterPro" id="IPR031778">
    <property type="entry name" value="Sortilin_N"/>
</dbReference>
<evidence type="ECO:0000259" key="7">
    <source>
        <dbReference type="SMART" id="SM00602"/>
    </source>
</evidence>
<keyword evidence="2" id="KW-0677">Repeat</keyword>
<reference evidence="8" key="1">
    <citation type="submission" date="2021-11" db="EMBL/GenBank/DDBJ databases">
        <authorList>
            <person name="Herlambang A."/>
            <person name="Guo Y."/>
            <person name="Takashima Y."/>
            <person name="Nishizawa T."/>
        </authorList>
    </citation>
    <scope>NUCLEOTIDE SEQUENCE</scope>
    <source>
        <strain evidence="8">E1425</strain>
    </source>
</reference>
<protein>
    <recommendedName>
        <fullName evidence="7">VPS10 domain-containing protein</fullName>
    </recommendedName>
</protein>
<dbReference type="SUPFAM" id="SSF110296">
    <property type="entry name" value="Oligoxyloglucan reducing end-specific cellobiohydrolase"/>
    <property type="match status" value="2"/>
</dbReference>
<comment type="subcellular location">
    <subcellularLocation>
        <location evidence="1">Membrane</location>
    </subcellularLocation>
</comment>
<organism evidence="8 9">
    <name type="scientific">Entomortierella parvispora</name>
    <dbReference type="NCBI Taxonomy" id="205924"/>
    <lineage>
        <taxon>Eukaryota</taxon>
        <taxon>Fungi</taxon>
        <taxon>Fungi incertae sedis</taxon>
        <taxon>Mucoromycota</taxon>
        <taxon>Mortierellomycotina</taxon>
        <taxon>Mortierellomycetes</taxon>
        <taxon>Mortierellales</taxon>
        <taxon>Mortierellaceae</taxon>
        <taxon>Entomortierella</taxon>
    </lineage>
</organism>
<evidence type="ECO:0000256" key="4">
    <source>
        <dbReference type="ARBA" id="ARBA00023180"/>
    </source>
</evidence>
<dbReference type="AlphaFoldDB" id="A0A9P3HA03"/>
<dbReference type="Gene3D" id="2.10.70.80">
    <property type="match status" value="1"/>
</dbReference>
<evidence type="ECO:0000313" key="8">
    <source>
        <dbReference type="EMBL" id="GJJ72837.1"/>
    </source>
</evidence>
<dbReference type="GO" id="GO:0016020">
    <property type="term" value="C:membrane"/>
    <property type="evidence" value="ECO:0007669"/>
    <property type="project" value="UniProtKB-SubCell"/>
</dbReference>
<reference evidence="8" key="2">
    <citation type="journal article" date="2022" name="Microbiol. Resour. Announc.">
        <title>Whole-Genome Sequence of Entomortierella parvispora E1425, a Mucoromycotan Fungus Associated with Burkholderiaceae-Related Endosymbiotic Bacteria.</title>
        <authorList>
            <person name="Herlambang A."/>
            <person name="Guo Y."/>
            <person name="Takashima Y."/>
            <person name="Narisawa K."/>
            <person name="Ohta H."/>
            <person name="Nishizawa T."/>
        </authorList>
    </citation>
    <scope>NUCLEOTIDE SEQUENCE</scope>
    <source>
        <strain evidence="8">E1425</strain>
    </source>
</reference>
<proteinExistence type="predicted"/>
<name>A0A9P3HA03_9FUNG</name>
<dbReference type="SMART" id="SM00602">
    <property type="entry name" value="VPS10"/>
    <property type="match status" value="1"/>
</dbReference>
<feature type="domain" description="VPS10" evidence="7">
    <location>
        <begin position="49"/>
        <end position="647"/>
    </location>
</feature>
<dbReference type="Proteomes" id="UP000827284">
    <property type="component" value="Unassembled WGS sequence"/>
</dbReference>
<evidence type="ECO:0000313" key="9">
    <source>
        <dbReference type="Proteomes" id="UP000827284"/>
    </source>
</evidence>